<dbReference type="Pfam" id="PF04055">
    <property type="entry name" value="Radical_SAM"/>
    <property type="match status" value="1"/>
</dbReference>
<dbReference type="InterPro" id="IPR013785">
    <property type="entry name" value="Aldolase_TIM"/>
</dbReference>
<dbReference type="SFLD" id="SFLDG01389">
    <property type="entry name" value="menaquinone_synthsis_involved"/>
    <property type="match status" value="1"/>
</dbReference>
<dbReference type="SFLD" id="SFLDF00293">
    <property type="entry name" value="((2_3_4_5-tetrahydroxypentyl)a"/>
    <property type="match status" value="1"/>
</dbReference>
<feature type="domain" description="Radical SAM core" evidence="10">
    <location>
        <begin position="46"/>
        <end position="279"/>
    </location>
</feature>
<dbReference type="KEGG" id="mpd:MCP_2457"/>
<dbReference type="PIRSF" id="PIRSF004762">
    <property type="entry name" value="CHP00423"/>
    <property type="match status" value="1"/>
</dbReference>
<comment type="pathway">
    <text evidence="7">Cofactor biosynthesis; coenzyme F0 biosynthesis.</text>
</comment>
<keyword evidence="12" id="KW-1185">Reference proteome</keyword>
<evidence type="ECO:0000256" key="9">
    <source>
        <dbReference type="PIRSR" id="PIRSR004762-2"/>
    </source>
</evidence>
<dbReference type="SUPFAM" id="SSF102114">
    <property type="entry name" value="Radical SAM enzymes"/>
    <property type="match status" value="1"/>
</dbReference>
<comment type="subunit">
    <text evidence="7">The FO synthase complex consists of two subunits, CofG and CofH.</text>
</comment>
<dbReference type="GeneID" id="8682780"/>
<reference evidence="11 12" key="2">
    <citation type="journal article" date="2008" name="Int. J. Syst. Evol. Microbiol.">
        <title>Methanocella paludicola gen. nov., sp. nov., a methane-producing archaeon, the first isolate of the lineage 'Rice Cluster I', and proposal of the new archaeal order Methanocellales ord. nov.</title>
        <authorList>
            <person name="Sakai S."/>
            <person name="Imachi H."/>
            <person name="Hanada S."/>
            <person name="Ohashi A."/>
            <person name="Harada H."/>
            <person name="Kamagata Y."/>
        </authorList>
    </citation>
    <scope>NUCLEOTIDE SEQUENCE [LARGE SCALE GENOMIC DNA]</scope>
    <source>
        <strain evidence="12">DSM 17711 / JCM 13418 / NBRC 101707 / SANAE</strain>
    </source>
</reference>
<accession>D1Z1F7</accession>
<evidence type="ECO:0000313" key="12">
    <source>
        <dbReference type="Proteomes" id="UP000001882"/>
    </source>
</evidence>
<sequence>MFKDIYERSLAGKITKRDAMALLKADPFELFQTADAVRRELVGDTVSYVVNRNMNFTDICIGTCRFCAFRNRENYRLTDEQLLKKVGEAKAYGATEVCIQGGLLSDMYLKDYVAMLKSIKGKYDIDIHAFSPMEVFHMSRISGVSVSHSLKELKNAGLGSMPGTAAEILVDSVREKICPDKLNTEQWVDVVTKAHETGIPTTATIMYGHIETWKDRLDHLFIQRGIQRKTHGFTEFVPLSFMSKNSPLGSVVLKEKGSMGASGLDDLRMYALARLIFGRDLVNVQASWVKLGPKLAQVALHCGANDLGGTLMEERISKTAGATSGECMSPEELRAIIRDAGRTPRQRTTLYKYIG</sequence>
<dbReference type="PROSITE" id="PS51918">
    <property type="entry name" value="RADICAL_SAM"/>
    <property type="match status" value="1"/>
</dbReference>
<feature type="binding site" evidence="9">
    <location>
        <position position="287"/>
    </location>
    <ligand>
        <name>(3R)-3-methyl-D-ornithine</name>
        <dbReference type="ChEBI" id="CHEBI:64642"/>
    </ligand>
</feature>
<dbReference type="SFLD" id="SFLDG01064">
    <property type="entry name" value="F420__menaquinone_cofactor_bio"/>
    <property type="match status" value="1"/>
</dbReference>
<reference evidence="11 12" key="1">
    <citation type="journal article" date="2007" name="Appl. Environ. Microbiol.">
        <title>Isolation of key methanogens for global methane emission from rice paddy fields: a novel isolate affiliated with the clone cluster rice cluster I.</title>
        <authorList>
            <person name="Sakai S."/>
            <person name="Imachi H."/>
            <person name="Sekiguchi Y."/>
            <person name="Ohashi A."/>
            <person name="Harada H."/>
            <person name="Kamagata Y."/>
        </authorList>
    </citation>
    <scope>NUCLEOTIDE SEQUENCE [LARGE SCALE GENOMIC DNA]</scope>
    <source>
        <strain evidence="12">DSM 17711 / JCM 13418 / NBRC 101707 / SANAE</strain>
    </source>
</reference>
<keyword evidence="5 7" id="KW-0408">Iron</keyword>
<dbReference type="STRING" id="304371.MCP_2457"/>
<name>D1Z1F7_METPS</name>
<dbReference type="OrthoDB" id="8186at2157"/>
<dbReference type="GO" id="GO:0005506">
    <property type="term" value="F:iron ion binding"/>
    <property type="evidence" value="ECO:0007669"/>
    <property type="project" value="UniProtKB-UniRule"/>
</dbReference>
<evidence type="ECO:0000256" key="4">
    <source>
        <dbReference type="ARBA" id="ARBA00022723"/>
    </source>
</evidence>
<dbReference type="NCBIfam" id="TIGR00423">
    <property type="entry name" value="CofH family radical SAM protein"/>
    <property type="match status" value="1"/>
</dbReference>
<dbReference type="RefSeq" id="WP_012901203.1">
    <property type="nucleotide sequence ID" value="NC_013665.1"/>
</dbReference>
<feature type="binding site" evidence="7 8">
    <location>
        <position position="64"/>
    </location>
    <ligand>
        <name>[4Fe-4S] cluster</name>
        <dbReference type="ChEBI" id="CHEBI:49883"/>
        <note>4Fe-4S-S-AdoMet</note>
    </ligand>
</feature>
<feature type="binding site" evidence="7 8">
    <location>
        <position position="67"/>
    </location>
    <ligand>
        <name>[4Fe-4S] cluster</name>
        <dbReference type="ChEBI" id="CHEBI:49883"/>
        <note>4Fe-4S-S-AdoMet</note>
    </ligand>
</feature>
<dbReference type="eggNOG" id="arCOG00656">
    <property type="taxonomic scope" value="Archaea"/>
</dbReference>
<evidence type="ECO:0000256" key="8">
    <source>
        <dbReference type="PIRSR" id="PIRSR004762-1"/>
    </source>
</evidence>
<gene>
    <name evidence="11" type="primary">cofH-2</name>
    <name evidence="7" type="synonym">cofH</name>
    <name evidence="11" type="ordered locus">MCP_2457</name>
</gene>
<dbReference type="InterPro" id="IPR034405">
    <property type="entry name" value="F420"/>
</dbReference>
<evidence type="ECO:0000313" key="11">
    <source>
        <dbReference type="EMBL" id="BAI62529.1"/>
    </source>
</evidence>
<evidence type="ECO:0000256" key="1">
    <source>
        <dbReference type="ARBA" id="ARBA00022485"/>
    </source>
</evidence>
<evidence type="ECO:0000256" key="3">
    <source>
        <dbReference type="ARBA" id="ARBA00022691"/>
    </source>
</evidence>
<dbReference type="GO" id="GO:0051539">
    <property type="term" value="F:4 iron, 4 sulfur cluster binding"/>
    <property type="evidence" value="ECO:0007669"/>
    <property type="project" value="UniProtKB-KW"/>
</dbReference>
<feature type="binding site" evidence="9">
    <location>
        <position position="66"/>
    </location>
    <ligand>
        <name>S-adenosyl-L-methionine</name>
        <dbReference type="ChEBI" id="CHEBI:59789"/>
    </ligand>
</feature>
<evidence type="ECO:0000256" key="7">
    <source>
        <dbReference type="HAMAP-Rule" id="MF_01612"/>
    </source>
</evidence>
<proteinExistence type="inferred from homology"/>
<evidence type="ECO:0000259" key="10">
    <source>
        <dbReference type="PROSITE" id="PS51918"/>
    </source>
</evidence>
<dbReference type="EC" id="2.5.1.147" evidence="7"/>
<feature type="binding site" evidence="7 8">
    <location>
        <position position="60"/>
    </location>
    <ligand>
        <name>[4Fe-4S] cluster</name>
        <dbReference type="ChEBI" id="CHEBI:49883"/>
        <note>4Fe-4S-S-AdoMet</note>
    </ligand>
</feature>
<dbReference type="FunCoup" id="D1Z1F7">
    <property type="interactions" value="76"/>
</dbReference>
<dbReference type="GO" id="GO:0141093">
    <property type="term" value="F:5-amino-6-(D-ribitylamino)uracil--L-tyrosine 4-hydroxyphenyl transferase activity"/>
    <property type="evidence" value="ECO:0007669"/>
    <property type="project" value="UniProtKB-EC"/>
</dbReference>
<dbReference type="InterPro" id="IPR020050">
    <property type="entry name" value="FO_synthase_su2"/>
</dbReference>
<comment type="catalytic activity">
    <reaction evidence="7">
        <text>5-amino-6-(D-ribitylamino)uracil + L-tyrosine + S-adenosyl-L-methionine = 5-amino-5-(4-hydroxybenzyl)-6-(D-ribitylimino)-5,6-dihydrouracil + 2-iminoacetate + 5'-deoxyadenosine + L-methionine + H(+)</text>
        <dbReference type="Rhea" id="RHEA:55200"/>
        <dbReference type="ChEBI" id="CHEBI:15378"/>
        <dbReference type="ChEBI" id="CHEBI:15934"/>
        <dbReference type="ChEBI" id="CHEBI:17319"/>
        <dbReference type="ChEBI" id="CHEBI:57844"/>
        <dbReference type="ChEBI" id="CHEBI:58315"/>
        <dbReference type="ChEBI" id="CHEBI:59789"/>
        <dbReference type="ChEBI" id="CHEBI:77846"/>
        <dbReference type="ChEBI" id="CHEBI:85936"/>
        <dbReference type="EC" id="2.5.1.147"/>
    </reaction>
</comment>
<evidence type="ECO:0000256" key="5">
    <source>
        <dbReference type="ARBA" id="ARBA00023004"/>
    </source>
</evidence>
<dbReference type="PANTHER" id="PTHR43076:SF1">
    <property type="entry name" value="LIPOYL SYNTHASE 2"/>
    <property type="match status" value="1"/>
</dbReference>
<dbReference type="HAMAP" id="MF_01612">
    <property type="entry name" value="FO_synth_sub2"/>
    <property type="match status" value="1"/>
</dbReference>
<keyword evidence="3 7" id="KW-0949">S-adenosyl-L-methionine</keyword>
<feature type="binding site" evidence="9">
    <location>
        <position position="131"/>
    </location>
    <ligand>
        <name>(3R)-3-methyl-D-ornithine</name>
        <dbReference type="ChEBI" id="CHEBI:64642"/>
    </ligand>
</feature>
<comment type="similarity">
    <text evidence="7">Belongs to the radical SAM superfamily. CofH family.</text>
</comment>
<dbReference type="EMBL" id="AP011532">
    <property type="protein sequence ID" value="BAI62529.1"/>
    <property type="molecule type" value="Genomic_DNA"/>
</dbReference>
<comment type="function">
    <text evidence="7">Catalyzes the radical-mediated synthesis of 5-amino-5-(4-hydroxybenzyl)-6-(D-ribitylimino)-5,6-dihydrouracil from 5-amino-6-(D-ribitylamino)uracil and L-tyrosine.</text>
</comment>
<dbReference type="Proteomes" id="UP000001882">
    <property type="component" value="Chromosome"/>
</dbReference>
<dbReference type="Gene3D" id="3.20.20.70">
    <property type="entry name" value="Aldolase class I"/>
    <property type="match status" value="1"/>
</dbReference>
<dbReference type="InterPro" id="IPR019940">
    <property type="entry name" value="CofH_family"/>
</dbReference>
<dbReference type="SFLD" id="SFLDG01388">
    <property type="entry name" value="7_8-didemethyl-8-hydroxy-5-dea"/>
    <property type="match status" value="1"/>
</dbReference>
<keyword evidence="4 7" id="KW-0479">Metal-binding</keyword>
<protein>
    <recommendedName>
        <fullName evidence="7">5-amino-6-(D-ribitylamino)uracil--L-tyrosine 4-hydroxyphenyl transferase</fullName>
        <ecNumber evidence="7">2.5.1.147</ecNumber>
    </recommendedName>
    <alternativeName>
        <fullName evidence="7">FO synthase subunit 2</fullName>
    </alternativeName>
</protein>
<reference evidence="12" key="3">
    <citation type="journal article" date="2011" name="PLoS ONE">
        <title>Genome sequence of a mesophilic hydrogenotrophic methanogen Methanocella paludicola, the first cultivated representative of the order Methanocellales.</title>
        <authorList>
            <person name="Sakai S."/>
            <person name="Takaki Y."/>
            <person name="Shimamura S."/>
            <person name="Sekine M."/>
            <person name="Tajima T."/>
            <person name="Kosugi H."/>
            <person name="Ichikawa N."/>
            <person name="Tasumi E."/>
            <person name="Hiraki A.T."/>
            <person name="Shimizu A."/>
            <person name="Kato Y."/>
            <person name="Nishiko R."/>
            <person name="Mori K."/>
            <person name="Fujita N."/>
            <person name="Imachi H."/>
            <person name="Takai K."/>
        </authorList>
    </citation>
    <scope>NUCLEOTIDE SEQUENCE [LARGE SCALE GENOMIC DNA]</scope>
    <source>
        <strain evidence="12">DSM 17711 / JCM 13418 / NBRC 101707 / SANAE</strain>
    </source>
</reference>
<organism evidence="11 12">
    <name type="scientific">Methanocella paludicola (strain DSM 17711 / JCM 13418 / NBRC 101707 / SANAE)</name>
    <dbReference type="NCBI Taxonomy" id="304371"/>
    <lineage>
        <taxon>Archaea</taxon>
        <taxon>Methanobacteriati</taxon>
        <taxon>Methanobacteriota</taxon>
        <taxon>Stenosarchaea group</taxon>
        <taxon>Methanomicrobia</taxon>
        <taxon>Methanocellales</taxon>
        <taxon>Methanocellaceae</taxon>
        <taxon>Methanocella</taxon>
    </lineage>
</organism>
<dbReference type="InParanoid" id="D1Z1F7"/>
<dbReference type="PATRIC" id="fig|304371.9.peg.2505"/>
<dbReference type="PANTHER" id="PTHR43076">
    <property type="entry name" value="FO SYNTHASE (COFH)"/>
    <property type="match status" value="1"/>
</dbReference>
<dbReference type="InterPro" id="IPR007197">
    <property type="entry name" value="rSAM"/>
</dbReference>
<dbReference type="GO" id="GO:0044689">
    <property type="term" value="F:7,8-didemethyl-8-hydroxy-5-deazariboflavin synthase activity"/>
    <property type="evidence" value="ECO:0007669"/>
    <property type="project" value="TreeGrafter"/>
</dbReference>
<evidence type="ECO:0000256" key="2">
    <source>
        <dbReference type="ARBA" id="ARBA00022679"/>
    </source>
</evidence>
<dbReference type="CDD" id="cd01335">
    <property type="entry name" value="Radical_SAM"/>
    <property type="match status" value="1"/>
</dbReference>
<dbReference type="AlphaFoldDB" id="D1Z1F7"/>
<dbReference type="InterPro" id="IPR045567">
    <property type="entry name" value="CofH/MnqC-like_C"/>
</dbReference>
<keyword evidence="2 7" id="KW-0808">Transferase</keyword>
<feature type="binding site" evidence="9">
    <location>
        <position position="167"/>
    </location>
    <ligand>
        <name>S-adenosyl-L-methionine</name>
        <dbReference type="ChEBI" id="CHEBI:59789"/>
    </ligand>
</feature>
<dbReference type="InterPro" id="IPR058240">
    <property type="entry name" value="rSAM_sf"/>
</dbReference>
<dbReference type="UniPathway" id="UPA00072"/>
<dbReference type="SFLD" id="SFLDF00343">
    <property type="entry name" value="aminofutalosine_synthase_(mqnE"/>
    <property type="match status" value="1"/>
</dbReference>
<dbReference type="NCBIfam" id="NF005609">
    <property type="entry name" value="PRK07360.1"/>
    <property type="match status" value="1"/>
</dbReference>
<dbReference type="NCBIfam" id="TIGR03551">
    <property type="entry name" value="F420_cofH"/>
    <property type="match status" value="1"/>
</dbReference>
<comment type="cofactor">
    <cofactor evidence="7 8">
        <name>[4Fe-4S] cluster</name>
        <dbReference type="ChEBI" id="CHEBI:49883"/>
    </cofactor>
    <text evidence="7 8">Binds 1 [4Fe-4S] cluster. The cluster is coordinated with 3 cysteines and an exchangeable S-adenosyl-L-methionine.</text>
</comment>
<dbReference type="Pfam" id="PF19288">
    <property type="entry name" value="CofH_C"/>
    <property type="match status" value="1"/>
</dbReference>
<evidence type="ECO:0000256" key="6">
    <source>
        <dbReference type="ARBA" id="ARBA00023014"/>
    </source>
</evidence>
<keyword evidence="6 7" id="KW-0411">Iron-sulfur</keyword>
<dbReference type="SFLD" id="SFLDS00029">
    <property type="entry name" value="Radical_SAM"/>
    <property type="match status" value="1"/>
</dbReference>
<keyword evidence="1 7" id="KW-0004">4Fe-4S</keyword>